<protein>
    <submittedName>
        <fullName evidence="2">Uncharacterized protein</fullName>
    </submittedName>
</protein>
<feature type="transmembrane region" description="Helical" evidence="1">
    <location>
        <begin position="46"/>
        <end position="67"/>
    </location>
</feature>
<evidence type="ECO:0000313" key="3">
    <source>
        <dbReference type="Proteomes" id="UP000004226"/>
    </source>
</evidence>
<sequence>MTFERGTKKQMTDYGLIILILSVSFFSWECFKLARLRKTEFKGKVIITIDNIISIFIAIILIFRFFEFWNLYIGGNIKESGISDEDYLFSALESIVIVVFYVVKVVFTSVSGNGKVRKCFFIISAIIDIIILKILELL</sequence>
<dbReference type="EMBL" id="ADAD01000176">
    <property type="protein sequence ID" value="EEY34253.1"/>
    <property type="molecule type" value="Genomic_DNA"/>
</dbReference>
<proteinExistence type="predicted"/>
<feature type="transmembrane region" description="Helical" evidence="1">
    <location>
        <begin position="119"/>
        <end position="135"/>
    </location>
</feature>
<dbReference type="Proteomes" id="UP000004226">
    <property type="component" value="Unassembled WGS sequence"/>
</dbReference>
<keyword evidence="1" id="KW-1133">Transmembrane helix</keyword>
<keyword evidence="1" id="KW-0472">Membrane</keyword>
<gene>
    <name evidence="2" type="ORF">HMPREF0554_2353</name>
</gene>
<dbReference type="AlphaFoldDB" id="D0GNS0"/>
<feature type="transmembrane region" description="Helical" evidence="1">
    <location>
        <begin position="87"/>
        <end position="107"/>
    </location>
</feature>
<organism evidence="2 3">
    <name type="scientific">Pseudoleptotrichia goodfellowii F0264</name>
    <dbReference type="NCBI Taxonomy" id="596323"/>
    <lineage>
        <taxon>Bacteria</taxon>
        <taxon>Fusobacteriati</taxon>
        <taxon>Fusobacteriota</taxon>
        <taxon>Fusobacteriia</taxon>
        <taxon>Fusobacteriales</taxon>
        <taxon>Leptotrichiaceae</taxon>
        <taxon>Pseudoleptotrichia</taxon>
    </lineage>
</organism>
<name>D0GNS0_9FUSO</name>
<keyword evidence="3" id="KW-1185">Reference proteome</keyword>
<comment type="caution">
    <text evidence="2">The sequence shown here is derived from an EMBL/GenBank/DDBJ whole genome shotgun (WGS) entry which is preliminary data.</text>
</comment>
<keyword evidence="1" id="KW-0812">Transmembrane</keyword>
<dbReference type="RefSeq" id="WP_006808129.1">
    <property type="nucleotide sequence ID" value="NZ_ADAD01000176.1"/>
</dbReference>
<evidence type="ECO:0000256" key="1">
    <source>
        <dbReference type="SAM" id="Phobius"/>
    </source>
</evidence>
<evidence type="ECO:0000313" key="2">
    <source>
        <dbReference type="EMBL" id="EEY34253.1"/>
    </source>
</evidence>
<reference evidence="2 3" key="1">
    <citation type="submission" date="2009-10" db="EMBL/GenBank/DDBJ databases">
        <authorList>
            <person name="Harkins D.M."/>
            <person name="Madupu R."/>
            <person name="Durkin A.S."/>
            <person name="Torralba M."/>
            <person name="Methe B."/>
            <person name="Sutton G.G."/>
            <person name="Strausberg R.L."/>
            <person name="Nelson K.E."/>
        </authorList>
    </citation>
    <scope>NUCLEOTIDE SEQUENCE [LARGE SCALE GENOMIC DNA]</scope>
    <source>
        <strain evidence="2 3">F0264</strain>
    </source>
</reference>
<feature type="transmembrane region" description="Helical" evidence="1">
    <location>
        <begin position="14"/>
        <end position="34"/>
    </location>
</feature>
<accession>D0GNS0</accession>